<dbReference type="Proteomes" id="UP000248079">
    <property type="component" value="Unassembled WGS sequence"/>
</dbReference>
<name>A0A2V4A092_9BACT</name>
<sequence length="275" mass="31245">MKNLLHFIVRFHFTILFIVFEIFCILLLVNYNNYQKSEFLNSSNAISGGIYQKVSSVTDYLSLAKTNEELNRENVRLRNLLHSSYKLTTDSSFVFLDTIYKQQYIYRTAKIINNSVNKQLNYITLNKGRIHGIEREMAVVTDNGVVGVVKSVSDNFASVISVLNDRLRISAKLKGNNYHGSLIWDGVDYRKAMLKDIPFHVKIAKGDTIVTSGYSAIFPEGLKLGVVDKVMTSSGSNFQNIKILLSNDFKSLSYVKVVGDLMKEERLKLEEEATE</sequence>
<proteinExistence type="inferred from homology"/>
<dbReference type="InterPro" id="IPR042175">
    <property type="entry name" value="Cell/Rod_MreC_2"/>
</dbReference>
<keyword evidence="5" id="KW-0812">Transmembrane</keyword>
<keyword evidence="8" id="KW-1185">Reference proteome</keyword>
<dbReference type="NCBIfam" id="NF010532">
    <property type="entry name" value="PRK13922.9-3"/>
    <property type="match status" value="1"/>
</dbReference>
<dbReference type="InterPro" id="IPR042177">
    <property type="entry name" value="Cell/Rod_1"/>
</dbReference>
<gene>
    <name evidence="7" type="ORF">DF185_12915</name>
</gene>
<keyword evidence="5" id="KW-0472">Membrane</keyword>
<evidence type="ECO:0000256" key="4">
    <source>
        <dbReference type="ARBA" id="ARBA00032089"/>
    </source>
</evidence>
<dbReference type="InterPro" id="IPR055342">
    <property type="entry name" value="MreC_beta-barrel_core"/>
</dbReference>
<protein>
    <recommendedName>
        <fullName evidence="2">Cell shape-determining protein MreC</fullName>
    </recommendedName>
    <alternativeName>
        <fullName evidence="4">Cell shape protein MreC</fullName>
    </alternativeName>
</protein>
<comment type="similarity">
    <text evidence="1">Belongs to the MreC family.</text>
</comment>
<dbReference type="PANTHER" id="PTHR34138">
    <property type="entry name" value="CELL SHAPE-DETERMINING PROTEIN MREC"/>
    <property type="match status" value="1"/>
</dbReference>
<dbReference type="PANTHER" id="PTHR34138:SF1">
    <property type="entry name" value="CELL SHAPE-DETERMINING PROTEIN MREC"/>
    <property type="match status" value="1"/>
</dbReference>
<keyword evidence="3" id="KW-0133">Cell shape</keyword>
<evidence type="ECO:0000256" key="2">
    <source>
        <dbReference type="ARBA" id="ARBA00013855"/>
    </source>
</evidence>
<dbReference type="InterPro" id="IPR007221">
    <property type="entry name" value="MreC"/>
</dbReference>
<dbReference type="RefSeq" id="WP_110361166.1">
    <property type="nucleotide sequence ID" value="NZ_QFLI01000005.1"/>
</dbReference>
<dbReference type="EMBL" id="QFLI01000005">
    <property type="protein sequence ID" value="PXY00800.1"/>
    <property type="molecule type" value="Genomic_DNA"/>
</dbReference>
<organism evidence="7 8">
    <name type="scientific">Marinifilum breve</name>
    <dbReference type="NCBI Taxonomy" id="2184082"/>
    <lineage>
        <taxon>Bacteria</taxon>
        <taxon>Pseudomonadati</taxon>
        <taxon>Bacteroidota</taxon>
        <taxon>Bacteroidia</taxon>
        <taxon>Marinilabiliales</taxon>
        <taxon>Marinifilaceae</taxon>
    </lineage>
</organism>
<evidence type="ECO:0000256" key="5">
    <source>
        <dbReference type="SAM" id="Phobius"/>
    </source>
</evidence>
<feature type="transmembrane region" description="Helical" evidence="5">
    <location>
        <begin position="7"/>
        <end position="29"/>
    </location>
</feature>
<feature type="domain" description="Rod shape-determining protein MreC beta-barrel core" evidence="6">
    <location>
        <begin position="111"/>
        <end position="258"/>
    </location>
</feature>
<dbReference type="Gene3D" id="2.40.10.340">
    <property type="entry name" value="Rod shape-determining protein MreC, domain 1"/>
    <property type="match status" value="1"/>
</dbReference>
<evidence type="ECO:0000313" key="7">
    <source>
        <dbReference type="EMBL" id="PXY00800.1"/>
    </source>
</evidence>
<dbReference type="GO" id="GO:0005886">
    <property type="term" value="C:plasma membrane"/>
    <property type="evidence" value="ECO:0007669"/>
    <property type="project" value="TreeGrafter"/>
</dbReference>
<dbReference type="Pfam" id="PF04085">
    <property type="entry name" value="MreC"/>
    <property type="match status" value="1"/>
</dbReference>
<reference evidence="7 8" key="1">
    <citation type="submission" date="2018-05" db="EMBL/GenBank/DDBJ databases">
        <title>Marinifilum breve JC075T sp. nov., a marine bacterium isolated from Yongle Blue Hole in the South China Sea.</title>
        <authorList>
            <person name="Fu T."/>
        </authorList>
    </citation>
    <scope>NUCLEOTIDE SEQUENCE [LARGE SCALE GENOMIC DNA]</scope>
    <source>
        <strain evidence="7 8">JC075</strain>
    </source>
</reference>
<keyword evidence="5" id="KW-1133">Transmembrane helix</keyword>
<dbReference type="AlphaFoldDB" id="A0A2V4A092"/>
<evidence type="ECO:0000259" key="6">
    <source>
        <dbReference type="Pfam" id="PF04085"/>
    </source>
</evidence>
<dbReference type="GO" id="GO:0008360">
    <property type="term" value="P:regulation of cell shape"/>
    <property type="evidence" value="ECO:0007669"/>
    <property type="project" value="UniProtKB-KW"/>
</dbReference>
<evidence type="ECO:0000313" key="8">
    <source>
        <dbReference type="Proteomes" id="UP000248079"/>
    </source>
</evidence>
<dbReference type="OrthoDB" id="9811827at2"/>
<accession>A0A2V4A092</accession>
<dbReference type="Gene3D" id="2.40.10.350">
    <property type="entry name" value="Rod shape-determining protein MreC, domain 2"/>
    <property type="match status" value="1"/>
</dbReference>
<evidence type="ECO:0000256" key="3">
    <source>
        <dbReference type="ARBA" id="ARBA00022960"/>
    </source>
</evidence>
<evidence type="ECO:0000256" key="1">
    <source>
        <dbReference type="ARBA" id="ARBA00009369"/>
    </source>
</evidence>
<comment type="caution">
    <text evidence="7">The sequence shown here is derived from an EMBL/GenBank/DDBJ whole genome shotgun (WGS) entry which is preliminary data.</text>
</comment>